<dbReference type="EMBL" id="WNTK01001862">
    <property type="protein sequence ID" value="KAG9466739.1"/>
    <property type="molecule type" value="Genomic_DNA"/>
</dbReference>
<dbReference type="InterPro" id="IPR036179">
    <property type="entry name" value="Ig-like_dom_sf"/>
</dbReference>
<evidence type="ECO:0000256" key="2">
    <source>
        <dbReference type="ARBA" id="ARBA00023157"/>
    </source>
</evidence>
<keyword evidence="1" id="KW-0732">Signal</keyword>
<protein>
    <recommendedName>
        <fullName evidence="5">Ig-like domain-containing protein</fullName>
    </recommendedName>
</protein>
<dbReference type="InterPro" id="IPR007110">
    <property type="entry name" value="Ig-like_dom"/>
</dbReference>
<evidence type="ECO:0000259" key="5">
    <source>
        <dbReference type="PROSITE" id="PS50835"/>
    </source>
</evidence>
<dbReference type="PANTHER" id="PTHR44337">
    <property type="entry name" value="CARCINOEMBRYONIC ANTIGEN-RELATED CELL ADHESION MOLECULE 8"/>
    <property type="match status" value="1"/>
</dbReference>
<evidence type="ECO:0000313" key="6">
    <source>
        <dbReference type="EMBL" id="KAG9466739.1"/>
    </source>
</evidence>
<dbReference type="InterPro" id="IPR052598">
    <property type="entry name" value="IgSF_CEA-related"/>
</dbReference>
<proteinExistence type="predicted"/>
<dbReference type="Proteomes" id="UP000770717">
    <property type="component" value="Unassembled WGS sequence"/>
</dbReference>
<sequence>LVTPVISMQLMNGRLGHFVDFTLPVSLPSEYRIHWNFGYAGKVTVIVMFETGEPAQYNPLYKGRCELFVNGTMRLHEISYADGGTYIVKLYNPDTFTSYVQRYQLNIYGMLSAPVLKSNSPLISGTNVTLHCDAGNQNVTTYTFYHNQNIISSESRVTSRGSFLDYKPISENDSGSYSCTIQNPISSSTSNSIIVTVSVPVSSVTLTSDTSGLLWPGIDSVSLHCSARGTNVSYSWSMDDEPLPENPRYHLSQNNSTLIINPSTLTISPVSKNDTGPFTCSASNLINSETSNELTLGLNWYPKGNIGCIVQGHDSLLQLDCNWPGGHPAANVTMIFNNIEEMGQSKVTRNVSLTQDSQRSTLTCIG</sequence>
<feature type="domain" description="Ig-like" evidence="5">
    <location>
        <begin position="200"/>
        <end position="297"/>
    </location>
</feature>
<feature type="domain" description="Ig-like" evidence="5">
    <location>
        <begin position="114"/>
        <end position="196"/>
    </location>
</feature>
<evidence type="ECO:0000313" key="7">
    <source>
        <dbReference type="Proteomes" id="UP000770717"/>
    </source>
</evidence>
<reference evidence="6" key="1">
    <citation type="thesis" date="2020" institute="ProQuest LLC" country="789 East Eisenhower Parkway, Ann Arbor, MI, USA">
        <title>Comparative Genomics and Chromosome Evolution.</title>
        <authorList>
            <person name="Mudd A.B."/>
        </authorList>
    </citation>
    <scope>NUCLEOTIDE SEQUENCE</scope>
    <source>
        <strain evidence="6">HN-11 Male</strain>
        <tissue evidence="6">Kidney and liver</tissue>
    </source>
</reference>
<feature type="non-terminal residue" evidence="6">
    <location>
        <position position="366"/>
    </location>
</feature>
<dbReference type="InterPro" id="IPR003598">
    <property type="entry name" value="Ig_sub2"/>
</dbReference>
<dbReference type="SMART" id="SM00408">
    <property type="entry name" value="IGc2"/>
    <property type="match status" value="2"/>
</dbReference>
<dbReference type="CDD" id="cd00096">
    <property type="entry name" value="Ig"/>
    <property type="match status" value="1"/>
</dbReference>
<evidence type="ECO:0000256" key="1">
    <source>
        <dbReference type="ARBA" id="ARBA00022729"/>
    </source>
</evidence>
<name>A0A8J6BBK1_ELECQ</name>
<evidence type="ECO:0000256" key="3">
    <source>
        <dbReference type="ARBA" id="ARBA00023180"/>
    </source>
</evidence>
<keyword evidence="7" id="KW-1185">Reference proteome</keyword>
<gene>
    <name evidence="6" type="ORF">GDO78_016189</name>
</gene>
<feature type="non-terminal residue" evidence="6">
    <location>
        <position position="1"/>
    </location>
</feature>
<dbReference type="Gene3D" id="2.60.40.10">
    <property type="entry name" value="Immunoglobulins"/>
    <property type="match status" value="3"/>
</dbReference>
<organism evidence="6 7">
    <name type="scientific">Eleutherodactylus coqui</name>
    <name type="common">Puerto Rican coqui</name>
    <dbReference type="NCBI Taxonomy" id="57060"/>
    <lineage>
        <taxon>Eukaryota</taxon>
        <taxon>Metazoa</taxon>
        <taxon>Chordata</taxon>
        <taxon>Craniata</taxon>
        <taxon>Vertebrata</taxon>
        <taxon>Euteleostomi</taxon>
        <taxon>Amphibia</taxon>
        <taxon>Batrachia</taxon>
        <taxon>Anura</taxon>
        <taxon>Neobatrachia</taxon>
        <taxon>Hyloidea</taxon>
        <taxon>Eleutherodactylidae</taxon>
        <taxon>Eleutherodactylinae</taxon>
        <taxon>Eleutherodactylus</taxon>
        <taxon>Eleutherodactylus</taxon>
    </lineage>
</organism>
<dbReference type="InterPro" id="IPR013783">
    <property type="entry name" value="Ig-like_fold"/>
</dbReference>
<keyword evidence="4" id="KW-0393">Immunoglobulin domain</keyword>
<dbReference type="SUPFAM" id="SSF48726">
    <property type="entry name" value="Immunoglobulin"/>
    <property type="match status" value="3"/>
</dbReference>
<keyword evidence="2" id="KW-1015">Disulfide bond</keyword>
<dbReference type="PANTHER" id="PTHR44337:SF20">
    <property type="entry name" value="CARCINOEMBRYONIC ANTIGEN-RELATED CELL ADHESION MOLECULE 5-RELATED"/>
    <property type="match status" value="1"/>
</dbReference>
<accession>A0A8J6BBK1</accession>
<comment type="caution">
    <text evidence="6">The sequence shown here is derived from an EMBL/GenBank/DDBJ whole genome shotgun (WGS) entry which is preliminary data.</text>
</comment>
<dbReference type="SMART" id="SM00409">
    <property type="entry name" value="IG"/>
    <property type="match status" value="3"/>
</dbReference>
<dbReference type="Pfam" id="PF13927">
    <property type="entry name" value="Ig_3"/>
    <property type="match status" value="2"/>
</dbReference>
<evidence type="ECO:0000256" key="4">
    <source>
        <dbReference type="ARBA" id="ARBA00023319"/>
    </source>
</evidence>
<dbReference type="PROSITE" id="PS50835">
    <property type="entry name" value="IG_LIKE"/>
    <property type="match status" value="2"/>
</dbReference>
<dbReference type="InterPro" id="IPR003599">
    <property type="entry name" value="Ig_sub"/>
</dbReference>
<dbReference type="AlphaFoldDB" id="A0A8J6BBK1"/>
<dbReference type="OrthoDB" id="6159398at2759"/>
<keyword evidence="3" id="KW-0325">Glycoprotein</keyword>